<dbReference type="EMBL" id="JAHCQH010000021">
    <property type="protein sequence ID" value="MBS9478715.1"/>
    <property type="molecule type" value="Genomic_DNA"/>
</dbReference>
<dbReference type="PANTHER" id="PTHR44757:SF2">
    <property type="entry name" value="BIOFILM ARCHITECTURE MAINTENANCE PROTEIN MBAA"/>
    <property type="match status" value="1"/>
</dbReference>
<dbReference type="InterPro" id="IPR052155">
    <property type="entry name" value="Biofilm_reg_signaling"/>
</dbReference>
<dbReference type="InterPro" id="IPR043128">
    <property type="entry name" value="Rev_trsase/Diguanyl_cyclase"/>
</dbReference>
<keyword evidence="4" id="KW-1185">Reference proteome</keyword>
<dbReference type="CDD" id="cd01949">
    <property type="entry name" value="GGDEF"/>
    <property type="match status" value="1"/>
</dbReference>
<dbReference type="Gene3D" id="3.30.450.20">
    <property type="entry name" value="PAS domain"/>
    <property type="match status" value="1"/>
</dbReference>
<dbReference type="Pfam" id="PF00990">
    <property type="entry name" value="GGDEF"/>
    <property type="match status" value="1"/>
</dbReference>
<evidence type="ECO:0000313" key="4">
    <source>
        <dbReference type="Proteomes" id="UP001166585"/>
    </source>
</evidence>
<dbReference type="PROSITE" id="PS50883">
    <property type="entry name" value="EAL"/>
    <property type="match status" value="1"/>
</dbReference>
<dbReference type="Pfam" id="PF12860">
    <property type="entry name" value="PAS_7"/>
    <property type="match status" value="2"/>
</dbReference>
<dbReference type="InterPro" id="IPR035919">
    <property type="entry name" value="EAL_sf"/>
</dbReference>
<dbReference type="SMART" id="SM00052">
    <property type="entry name" value="EAL"/>
    <property type="match status" value="1"/>
</dbReference>
<gene>
    <name evidence="3" type="ORF">KIP89_16520</name>
</gene>
<dbReference type="SUPFAM" id="SSF55073">
    <property type="entry name" value="Nucleotide cyclase"/>
    <property type="match status" value="1"/>
</dbReference>
<dbReference type="InterPro" id="IPR000160">
    <property type="entry name" value="GGDEF_dom"/>
</dbReference>
<dbReference type="SMART" id="SM00267">
    <property type="entry name" value="GGDEF"/>
    <property type="match status" value="1"/>
</dbReference>
<dbReference type="Pfam" id="PF00563">
    <property type="entry name" value="EAL"/>
    <property type="match status" value="1"/>
</dbReference>
<evidence type="ECO:0000313" key="3">
    <source>
        <dbReference type="EMBL" id="MBS9478715.1"/>
    </source>
</evidence>
<dbReference type="InterPro" id="IPR029787">
    <property type="entry name" value="Nucleotide_cyclase"/>
</dbReference>
<comment type="caution">
    <text evidence="3">The sequence shown here is derived from an EMBL/GenBank/DDBJ whole genome shotgun (WGS) entry which is preliminary data.</text>
</comment>
<dbReference type="Gene3D" id="3.20.20.450">
    <property type="entry name" value="EAL domain"/>
    <property type="match status" value="1"/>
</dbReference>
<dbReference type="Proteomes" id="UP001166585">
    <property type="component" value="Unassembled WGS sequence"/>
</dbReference>
<feature type="domain" description="EAL" evidence="1">
    <location>
        <begin position="429"/>
        <end position="675"/>
    </location>
</feature>
<evidence type="ECO:0000259" key="1">
    <source>
        <dbReference type="PROSITE" id="PS50883"/>
    </source>
</evidence>
<feature type="domain" description="GGDEF" evidence="2">
    <location>
        <begin position="285"/>
        <end position="418"/>
    </location>
</feature>
<sequence>MADGFALFDPQDRLVIHNRRFVEFFPFLEQLGDLHGFTFFALASVPSGEWARVADPESYVAERMRRHAAADGTPFEIALEDGGSVQVRECRTPDGGIVSLWSDVTRIKLAEAKLLEAVDGIHEGFILLDPDERVVLSNACLKHMFANAGIEITTGARLSDILGEAQARGLFAAEAGSIDQMLAQVRQSRELRAEIPLRDGSWMLASHRQIPNGCTVGIWTDLTAQKRRENELITVREQLRQQTEALADFARLVALQARSDMLTGLPNRFALEERLDQMLRDNDPRNIWVGIIDIDHFKGVNDAVGHAAADELLREVAFFLRGQLRGDDLLVRVGGDEFAMMLTDIDERDALRIARRINTAVHNHPFHIGGRAFTLGLSIGLVRANGTQKSVSSLLAAADTACYVAKESGRDRVQLYDLGDPKVNSTRQRMSWAERIQLGLELDRFHMHLQAIVGHDEKVLGYEALIRLVDETGTWCQPSQFLPAAQRLGLMGRIDAWVCRHAVDYALRLIQRGANQYVSMNIGAHSLADIAFQRNFMDMLDLNPGIEAALRIEVTETEGLDDLGEITSFLTELRARGVHVYLDDFGNGYNSFESLKRLPVDGIKIDWTVTRDILRDPIDKALMKAAISIASSLGLELVAEGVEDEIQLAKLRELGATMYQGFLFHRPADAESVLA</sequence>
<dbReference type="CDD" id="cd01948">
    <property type="entry name" value="EAL"/>
    <property type="match status" value="1"/>
</dbReference>
<accession>A0ABS5RBM8</accession>
<name>A0ABS5RBM8_9HYPH</name>
<dbReference type="NCBIfam" id="TIGR00254">
    <property type="entry name" value="GGDEF"/>
    <property type="match status" value="1"/>
</dbReference>
<evidence type="ECO:0000259" key="2">
    <source>
        <dbReference type="PROSITE" id="PS50887"/>
    </source>
</evidence>
<reference evidence="3" key="1">
    <citation type="submission" date="2021-05" db="EMBL/GenBank/DDBJ databases">
        <authorList>
            <person name="Sun Q."/>
            <person name="Inoue M."/>
        </authorList>
    </citation>
    <scope>NUCLEOTIDE SEQUENCE</scope>
    <source>
        <strain evidence="3">VKM B-3255</strain>
    </source>
</reference>
<organism evidence="3 4">
    <name type="scientific">Ancylobacter radicis</name>
    <dbReference type="NCBI Taxonomy" id="2836179"/>
    <lineage>
        <taxon>Bacteria</taxon>
        <taxon>Pseudomonadati</taxon>
        <taxon>Pseudomonadota</taxon>
        <taxon>Alphaproteobacteria</taxon>
        <taxon>Hyphomicrobiales</taxon>
        <taxon>Xanthobacteraceae</taxon>
        <taxon>Ancylobacter</taxon>
    </lineage>
</organism>
<protein>
    <submittedName>
        <fullName evidence="3">EAL domain-containing protein</fullName>
    </submittedName>
</protein>
<dbReference type="RefSeq" id="WP_250152603.1">
    <property type="nucleotide sequence ID" value="NZ_JAHCQH010000021.1"/>
</dbReference>
<dbReference type="PANTHER" id="PTHR44757">
    <property type="entry name" value="DIGUANYLATE CYCLASE DGCP"/>
    <property type="match status" value="1"/>
</dbReference>
<dbReference type="PROSITE" id="PS50887">
    <property type="entry name" value="GGDEF"/>
    <property type="match status" value="1"/>
</dbReference>
<dbReference type="SUPFAM" id="SSF141868">
    <property type="entry name" value="EAL domain-like"/>
    <property type="match status" value="1"/>
</dbReference>
<dbReference type="InterPro" id="IPR001633">
    <property type="entry name" value="EAL_dom"/>
</dbReference>
<dbReference type="Gene3D" id="3.30.70.270">
    <property type="match status" value="1"/>
</dbReference>
<proteinExistence type="predicted"/>